<sequence length="275" mass="30185">MELLGTIGSLVSLLAAVLFYFGWASTDAETRALGLRDSIFRLSTSEYLLRSVEALFLPAFLAVGALLAAIGLQRWVTSSPGRAETAVRRMRWGWLPPVALAPFYVLHPALFELVLPLVAIPGLLAAAYALTRPAQPAASDTAQRRLRLNIWALALVLCLLSLFWAVSSYAGIVGRGRAEEAARAVNTPAFPSVVVFSEKDLMIRGGGACYQRVKAENSAYAFRYSGLRLFYVSGDRVYLVDRKWRPSQGTLWVVRESDSVRVEYVSGPLGREPEC</sequence>
<name>A0ABZ1MGC6_STREF</name>
<evidence type="ECO:0000313" key="2">
    <source>
        <dbReference type="EMBL" id="WTW26963.1"/>
    </source>
</evidence>
<dbReference type="Proteomes" id="UP001621512">
    <property type="component" value="Chromosome"/>
</dbReference>
<feature type="transmembrane region" description="Helical" evidence="1">
    <location>
        <begin position="150"/>
        <end position="172"/>
    </location>
</feature>
<keyword evidence="1" id="KW-0472">Membrane</keyword>
<dbReference type="EMBL" id="CP108341">
    <property type="protein sequence ID" value="WTW26963.1"/>
    <property type="molecule type" value="Genomic_DNA"/>
</dbReference>
<evidence type="ECO:0000256" key="1">
    <source>
        <dbReference type="SAM" id="Phobius"/>
    </source>
</evidence>
<keyword evidence="3" id="KW-1185">Reference proteome</keyword>
<accession>A0ABZ1MGC6</accession>
<protein>
    <submittedName>
        <fullName evidence="2">Uncharacterized protein</fullName>
    </submittedName>
</protein>
<feature type="transmembrane region" description="Helical" evidence="1">
    <location>
        <begin position="113"/>
        <end position="130"/>
    </location>
</feature>
<proteinExistence type="predicted"/>
<organism evidence="2 3">
    <name type="scientific">Streptomyces purpurascens</name>
    <dbReference type="NCBI Taxonomy" id="1924"/>
    <lineage>
        <taxon>Bacteria</taxon>
        <taxon>Bacillati</taxon>
        <taxon>Actinomycetota</taxon>
        <taxon>Actinomycetes</taxon>
        <taxon>Kitasatosporales</taxon>
        <taxon>Streptomycetaceae</taxon>
        <taxon>Streptomyces</taxon>
    </lineage>
</organism>
<feature type="transmembrane region" description="Helical" evidence="1">
    <location>
        <begin position="52"/>
        <end position="72"/>
    </location>
</feature>
<keyword evidence="1" id="KW-0812">Transmembrane</keyword>
<evidence type="ECO:0000313" key="3">
    <source>
        <dbReference type="Proteomes" id="UP001621512"/>
    </source>
</evidence>
<dbReference type="RefSeq" id="WP_189724954.1">
    <property type="nucleotide sequence ID" value="NZ_BMUK01000006.1"/>
</dbReference>
<reference evidence="2 3" key="1">
    <citation type="submission" date="2022-10" db="EMBL/GenBank/DDBJ databases">
        <title>The complete genomes of actinobacterial strains from the NBC collection.</title>
        <authorList>
            <person name="Joergensen T.S."/>
            <person name="Alvarez Arevalo M."/>
            <person name="Sterndorff E.B."/>
            <person name="Faurdal D."/>
            <person name="Vuksanovic O."/>
            <person name="Mourched A.-S."/>
            <person name="Charusanti P."/>
            <person name="Shaw S."/>
            <person name="Blin K."/>
            <person name="Weber T."/>
        </authorList>
    </citation>
    <scope>NUCLEOTIDE SEQUENCE [LARGE SCALE GENOMIC DNA]</scope>
    <source>
        <strain evidence="2 3">NBC_00017</strain>
    </source>
</reference>
<keyword evidence="1" id="KW-1133">Transmembrane helix</keyword>
<gene>
    <name evidence="2" type="ORF">OHU35_13250</name>
</gene>